<dbReference type="eggNOG" id="COG1592">
    <property type="taxonomic scope" value="Bacteria"/>
</dbReference>
<dbReference type="PROSITE" id="PS50905">
    <property type="entry name" value="FERRITIN_LIKE"/>
    <property type="match status" value="1"/>
</dbReference>
<dbReference type="InterPro" id="IPR009078">
    <property type="entry name" value="Ferritin-like_SF"/>
</dbReference>
<dbReference type="InterPro" id="IPR003251">
    <property type="entry name" value="Rr_diiron-bd_dom"/>
</dbReference>
<evidence type="ECO:0000313" key="2">
    <source>
        <dbReference type="EMBL" id="AEV67592.1"/>
    </source>
</evidence>
<reference evidence="3" key="1">
    <citation type="submission" date="2011-12" db="EMBL/GenBank/DDBJ databases">
        <title>Complete sequence of Clostridium clariflavum DSM 19732.</title>
        <authorList>
            <consortium name="US DOE Joint Genome Institute"/>
            <person name="Lucas S."/>
            <person name="Han J."/>
            <person name="Lapidus A."/>
            <person name="Cheng J.-F."/>
            <person name="Goodwin L."/>
            <person name="Pitluck S."/>
            <person name="Peters L."/>
            <person name="Teshima H."/>
            <person name="Detter J.C."/>
            <person name="Han C."/>
            <person name="Tapia R."/>
            <person name="Land M."/>
            <person name="Hauser L."/>
            <person name="Kyrpides N."/>
            <person name="Ivanova N."/>
            <person name="Pagani I."/>
            <person name="Kitzmiller T."/>
            <person name="Lynd L."/>
            <person name="Izquierdo J."/>
            <person name="Woyke T."/>
        </authorList>
    </citation>
    <scope>NUCLEOTIDE SEQUENCE [LARGE SCALE GENOMIC DNA]</scope>
    <source>
        <strain evidence="3">DSM 19732 / NBRC 101661 / EBR45</strain>
    </source>
</reference>
<sequence length="164" mass="18219">MSEKKTLENLMAAFAGESQANRKYLAFAKKAEEEGKLNVAKLFRAAAEAETIHAMKELELAGKINSTEENLKAAIAGETYEYEKMYPEFIEVAKQEGEKAAVGAFTLALKAEEVHAKLYKEALDNINSTEEVFYYVCPVCGNIEKFVPEKCSICGVPGEKFIKF</sequence>
<protein>
    <submittedName>
        <fullName evidence="2">Rubrerythrin</fullName>
    </submittedName>
</protein>
<dbReference type="GO" id="GO:0016491">
    <property type="term" value="F:oxidoreductase activity"/>
    <property type="evidence" value="ECO:0007669"/>
    <property type="project" value="InterPro"/>
</dbReference>
<organism evidence="2 3">
    <name type="scientific">Acetivibrio clariflavus (strain DSM 19732 / NBRC 101661 / EBR45)</name>
    <name type="common">Clostridium clariflavum</name>
    <dbReference type="NCBI Taxonomy" id="720554"/>
    <lineage>
        <taxon>Bacteria</taxon>
        <taxon>Bacillati</taxon>
        <taxon>Bacillota</taxon>
        <taxon>Clostridia</taxon>
        <taxon>Eubacteriales</taxon>
        <taxon>Oscillospiraceae</taxon>
        <taxon>Acetivibrio</taxon>
    </lineage>
</organism>
<dbReference type="OrthoDB" id="9799749at2"/>
<dbReference type="SUPFAM" id="SSF57802">
    <property type="entry name" value="Rubredoxin-like"/>
    <property type="match status" value="1"/>
</dbReference>
<name>G8LWG6_ACECE</name>
<dbReference type="AlphaFoldDB" id="G8LWG6"/>
<dbReference type="Pfam" id="PF02915">
    <property type="entry name" value="Rubrerythrin"/>
    <property type="match status" value="1"/>
</dbReference>
<dbReference type="KEGG" id="ccl:Clocl_0914"/>
<dbReference type="GO" id="GO:0046872">
    <property type="term" value="F:metal ion binding"/>
    <property type="evidence" value="ECO:0007669"/>
    <property type="project" value="InterPro"/>
</dbReference>
<dbReference type="CDD" id="cd01041">
    <property type="entry name" value="Rubrerythrin"/>
    <property type="match status" value="1"/>
</dbReference>
<dbReference type="InterPro" id="IPR009040">
    <property type="entry name" value="Ferritin-like_diiron"/>
</dbReference>
<reference evidence="2 3" key="2">
    <citation type="journal article" date="2012" name="Stand. Genomic Sci.">
        <title>Complete Genome Sequence of Clostridium clariflavum DSM 19732.</title>
        <authorList>
            <person name="Izquierdo J.A."/>
            <person name="Goodwin L."/>
            <person name="Davenport K.W."/>
            <person name="Teshima H."/>
            <person name="Bruce D."/>
            <person name="Detter C."/>
            <person name="Tapia R."/>
            <person name="Han S."/>
            <person name="Land M."/>
            <person name="Hauser L."/>
            <person name="Jeffries C.D."/>
            <person name="Han J."/>
            <person name="Pitluck S."/>
            <person name="Nolan M."/>
            <person name="Chen A."/>
            <person name="Huntemann M."/>
            <person name="Mavromatis K."/>
            <person name="Mikhailova N."/>
            <person name="Liolios K."/>
            <person name="Woyke T."/>
            <person name="Lynd L.R."/>
        </authorList>
    </citation>
    <scope>NUCLEOTIDE SEQUENCE [LARGE SCALE GENOMIC DNA]</scope>
    <source>
        <strain evidence="3">DSM 19732 / NBRC 101661 / EBR45</strain>
    </source>
</reference>
<dbReference type="PANTHER" id="PTHR33746">
    <property type="entry name" value="RUBRERYTHRIN"/>
    <property type="match status" value="1"/>
</dbReference>
<dbReference type="SUPFAM" id="SSF47240">
    <property type="entry name" value="Ferritin-like"/>
    <property type="match status" value="1"/>
</dbReference>
<dbReference type="EMBL" id="CP003065">
    <property type="protein sequence ID" value="AEV67592.1"/>
    <property type="molecule type" value="Genomic_DNA"/>
</dbReference>
<dbReference type="InterPro" id="IPR052753">
    <property type="entry name" value="Rbr2/Nigerythrin"/>
</dbReference>
<dbReference type="STRING" id="720554.Clocl_0914"/>
<dbReference type="HOGENOM" id="CLU_095256_1_0_9"/>
<dbReference type="Proteomes" id="UP000005435">
    <property type="component" value="Chromosome"/>
</dbReference>
<dbReference type="Gene3D" id="2.20.28.10">
    <property type="match status" value="1"/>
</dbReference>
<accession>G8LWG6</accession>
<dbReference type="InterPro" id="IPR012347">
    <property type="entry name" value="Ferritin-like"/>
</dbReference>
<feature type="domain" description="Ferritin-like diiron" evidence="1">
    <location>
        <begin position="1"/>
        <end position="130"/>
    </location>
</feature>
<dbReference type="Gene3D" id="1.20.1260.10">
    <property type="match status" value="1"/>
</dbReference>
<keyword evidence="3" id="KW-1185">Reference proteome</keyword>
<proteinExistence type="predicted"/>
<evidence type="ECO:0000313" key="3">
    <source>
        <dbReference type="Proteomes" id="UP000005435"/>
    </source>
</evidence>
<evidence type="ECO:0000259" key="1">
    <source>
        <dbReference type="PROSITE" id="PS50905"/>
    </source>
</evidence>
<dbReference type="PANTHER" id="PTHR33746:SF4">
    <property type="entry name" value="RUBRERYTHRIN"/>
    <property type="match status" value="1"/>
</dbReference>
<dbReference type="RefSeq" id="WP_014254212.1">
    <property type="nucleotide sequence ID" value="NC_016627.1"/>
</dbReference>
<gene>
    <name evidence="2" type="ordered locus">Clocl_0914</name>
</gene>